<reference evidence="4" key="1">
    <citation type="submission" date="2025-08" db="UniProtKB">
        <authorList>
            <consortium name="RefSeq"/>
        </authorList>
    </citation>
    <scope>IDENTIFICATION</scope>
    <source>
        <tissue evidence="4">Fruit stalk</tissue>
    </source>
</reference>
<evidence type="ECO:0000313" key="4">
    <source>
        <dbReference type="RefSeq" id="XP_022738016.1"/>
    </source>
</evidence>
<name>A0A6P5YD79_DURZI</name>
<dbReference type="PROSITE" id="PS50848">
    <property type="entry name" value="START"/>
    <property type="match status" value="1"/>
</dbReference>
<sequence>MQSQTSESWVINDGAHRKQPSVSLSEYDNCSSCCTSQLNEGRSSVVTEEDLKHLWQLVEMRDGGPTWIHMMDRYAPNMSYQAWRRDPKTGPPQYRSKTVFEDATTKMVRDFFWDDEFRPKWDDMLAYSATIEECPTTGTMVVHWIRKFPFFCSDREYIIGRRIWELDGSYYCVTKGVSCPSIPRRNKPRRVDLYYSSWYIQAVESRRGNGQLTACKVLLFHHEDMGIPWEIAKLGVRQGMWGMVKKIEPWLCAYQKERASLAPLSGPASMAQINTKTSTEYLRSMESNEDLLKSDVAATSEKPLAKNISMVLILGGIIILACSLDHGLLSKAFIFGMGRRLANRGKRIR</sequence>
<dbReference type="GO" id="GO:0005737">
    <property type="term" value="C:cytoplasm"/>
    <property type="evidence" value="ECO:0007669"/>
    <property type="project" value="UniProtKB-ARBA"/>
</dbReference>
<dbReference type="CDD" id="cd08870">
    <property type="entry name" value="START_STARD2_7-like"/>
    <property type="match status" value="1"/>
</dbReference>
<evidence type="ECO:0000313" key="3">
    <source>
        <dbReference type="Proteomes" id="UP000515121"/>
    </source>
</evidence>
<dbReference type="FunFam" id="3.30.530.20:FF:000006">
    <property type="entry name" value="StAR-related lipid transfer protein 7, mitochondrial"/>
    <property type="match status" value="1"/>
</dbReference>
<protein>
    <submittedName>
        <fullName evidence="4">Uncharacterized protein LOC111290801 isoform X2</fullName>
    </submittedName>
</protein>
<dbReference type="AlphaFoldDB" id="A0A6P5YD79"/>
<organism evidence="3 4">
    <name type="scientific">Durio zibethinus</name>
    <name type="common">Durian</name>
    <dbReference type="NCBI Taxonomy" id="66656"/>
    <lineage>
        <taxon>Eukaryota</taxon>
        <taxon>Viridiplantae</taxon>
        <taxon>Streptophyta</taxon>
        <taxon>Embryophyta</taxon>
        <taxon>Tracheophyta</taxon>
        <taxon>Spermatophyta</taxon>
        <taxon>Magnoliopsida</taxon>
        <taxon>eudicotyledons</taxon>
        <taxon>Gunneridae</taxon>
        <taxon>Pentapetalae</taxon>
        <taxon>rosids</taxon>
        <taxon>malvids</taxon>
        <taxon>Malvales</taxon>
        <taxon>Malvaceae</taxon>
        <taxon>Helicteroideae</taxon>
        <taxon>Durio</taxon>
    </lineage>
</organism>
<dbReference type="GeneID" id="111290801"/>
<dbReference type="SUPFAM" id="SSF55961">
    <property type="entry name" value="Bet v1-like"/>
    <property type="match status" value="1"/>
</dbReference>
<feature type="transmembrane region" description="Helical" evidence="1">
    <location>
        <begin position="308"/>
        <end position="329"/>
    </location>
</feature>
<dbReference type="Pfam" id="PF01852">
    <property type="entry name" value="START"/>
    <property type="match status" value="1"/>
</dbReference>
<dbReference type="InterPro" id="IPR051213">
    <property type="entry name" value="START_lipid_transfer"/>
</dbReference>
<evidence type="ECO:0000259" key="2">
    <source>
        <dbReference type="PROSITE" id="PS50848"/>
    </source>
</evidence>
<keyword evidence="1" id="KW-0812">Transmembrane</keyword>
<accession>A0A6P5YD79</accession>
<keyword evidence="3" id="KW-1185">Reference proteome</keyword>
<dbReference type="GO" id="GO:0008289">
    <property type="term" value="F:lipid binding"/>
    <property type="evidence" value="ECO:0007669"/>
    <property type="project" value="InterPro"/>
</dbReference>
<dbReference type="PANTHER" id="PTHR19308:SF52">
    <property type="entry name" value="POLYKETIDE CYCLASE_DEHYDRASE AND LIPID TRANSPORT SUPERFAMILY PROTEIN"/>
    <property type="match status" value="1"/>
</dbReference>
<dbReference type="PANTHER" id="PTHR19308">
    <property type="entry name" value="PHOSPHATIDYLCHOLINE TRANSFER PROTEIN"/>
    <property type="match status" value="1"/>
</dbReference>
<dbReference type="Proteomes" id="UP000515121">
    <property type="component" value="Unplaced"/>
</dbReference>
<feature type="domain" description="START" evidence="2">
    <location>
        <begin position="65"/>
        <end position="256"/>
    </location>
</feature>
<dbReference type="InterPro" id="IPR023393">
    <property type="entry name" value="START-like_dom_sf"/>
</dbReference>
<evidence type="ECO:0000256" key="1">
    <source>
        <dbReference type="SAM" id="Phobius"/>
    </source>
</evidence>
<dbReference type="RefSeq" id="XP_022738016.1">
    <property type="nucleotide sequence ID" value="XM_022882281.1"/>
</dbReference>
<dbReference type="Gene3D" id="3.30.530.20">
    <property type="match status" value="1"/>
</dbReference>
<proteinExistence type="predicted"/>
<keyword evidence="1" id="KW-0472">Membrane</keyword>
<dbReference type="InterPro" id="IPR002913">
    <property type="entry name" value="START_lipid-bd_dom"/>
</dbReference>
<keyword evidence="1" id="KW-1133">Transmembrane helix</keyword>
<gene>
    <name evidence="4" type="primary">LOC111290801</name>
</gene>